<evidence type="ECO:0000313" key="8">
    <source>
        <dbReference type="Proteomes" id="UP000191144"/>
    </source>
</evidence>
<dbReference type="GO" id="GO:0031965">
    <property type="term" value="C:nuclear membrane"/>
    <property type="evidence" value="ECO:0007669"/>
    <property type="project" value="TreeGrafter"/>
</dbReference>
<comment type="similarity">
    <text evidence="1 5">Belongs to the cut8/STS1 family.</text>
</comment>
<keyword evidence="5" id="KW-0813">Transport</keyword>
<dbReference type="PANTHER" id="PTHR28032:SF1">
    <property type="entry name" value="FI02826P"/>
    <property type="match status" value="1"/>
</dbReference>
<evidence type="ECO:0000313" key="7">
    <source>
        <dbReference type="EMBL" id="SCV04362.1"/>
    </source>
</evidence>
<dbReference type="InterPro" id="IPR038422">
    <property type="entry name" value="Cut8/Sts1_sf"/>
</dbReference>
<dbReference type="GO" id="GO:0015031">
    <property type="term" value="P:protein transport"/>
    <property type="evidence" value="ECO:0007669"/>
    <property type="project" value="UniProtKB-UniRule"/>
</dbReference>
<dbReference type="OrthoDB" id="10061064at2759"/>
<evidence type="ECO:0000256" key="6">
    <source>
        <dbReference type="SAM" id="MobiDB-lite"/>
    </source>
</evidence>
<keyword evidence="5" id="KW-0963">Cytoplasm</keyword>
<dbReference type="GO" id="GO:0071630">
    <property type="term" value="P:nuclear protein quality control by the ubiquitin-proteasome system"/>
    <property type="evidence" value="ECO:0007669"/>
    <property type="project" value="UniProtKB-UniRule"/>
</dbReference>
<comment type="subunit">
    <text evidence="5">Binds the proteasome.</text>
</comment>
<keyword evidence="8" id="KW-1185">Reference proteome</keyword>
<dbReference type="GO" id="GO:0070628">
    <property type="term" value="F:proteasome binding"/>
    <property type="evidence" value="ECO:0007669"/>
    <property type="project" value="TreeGrafter"/>
</dbReference>
<dbReference type="GO" id="GO:0005737">
    <property type="term" value="C:cytoplasm"/>
    <property type="evidence" value="ECO:0007669"/>
    <property type="project" value="UniProtKB-SubCell"/>
</dbReference>
<reference evidence="8" key="1">
    <citation type="submission" date="2016-03" db="EMBL/GenBank/DDBJ databases">
        <authorList>
            <person name="Devillers Hugo."/>
        </authorList>
    </citation>
    <scope>NUCLEOTIDE SEQUENCE [LARGE SCALE GENOMIC DNA]</scope>
</reference>
<evidence type="ECO:0000256" key="4">
    <source>
        <dbReference type="ARBA" id="ARBA00023242"/>
    </source>
</evidence>
<evidence type="ECO:0000256" key="3">
    <source>
        <dbReference type="ARBA" id="ARBA00022927"/>
    </source>
</evidence>
<dbReference type="AlphaFoldDB" id="A0A1G4KIT5"/>
<feature type="region of interest" description="Disordered" evidence="6">
    <location>
        <begin position="284"/>
        <end position="304"/>
    </location>
</feature>
<keyword evidence="4 5" id="KW-0539">Nucleus</keyword>
<proteinExistence type="inferred from homology"/>
<evidence type="ECO:0000256" key="5">
    <source>
        <dbReference type="RuleBase" id="RU368013"/>
    </source>
</evidence>
<organism evidence="7 8">
    <name type="scientific">Lachancea meyersii CBS 8951</name>
    <dbReference type="NCBI Taxonomy" id="1266667"/>
    <lineage>
        <taxon>Eukaryota</taxon>
        <taxon>Fungi</taxon>
        <taxon>Dikarya</taxon>
        <taxon>Ascomycota</taxon>
        <taxon>Saccharomycotina</taxon>
        <taxon>Saccharomycetes</taxon>
        <taxon>Saccharomycetales</taxon>
        <taxon>Saccharomycetaceae</taxon>
        <taxon>Lachancea</taxon>
    </lineage>
</organism>
<dbReference type="EMBL" id="LT598480">
    <property type="protein sequence ID" value="SCV04362.1"/>
    <property type="molecule type" value="Genomic_DNA"/>
</dbReference>
<keyword evidence="3 5" id="KW-0653">Protein transport</keyword>
<dbReference type="InterPro" id="IPR013868">
    <property type="entry name" value="Cut8/Sts1_fam"/>
</dbReference>
<evidence type="ECO:0000256" key="2">
    <source>
        <dbReference type="ARBA" id="ARBA00016204"/>
    </source>
</evidence>
<gene>
    <name evidence="7" type="ORF">LAME_0H17832G</name>
</gene>
<sequence>MSHSMGFNWGFKPSNDTSGCNATSACKITKPRVKRRFVSDETIQANSAAAAAAVASHRPVRAVAKRKTAICGIQGQPLPLARAVELMDRNVLQSTLLELVKLHPEIQSTIMALQPPSRTVDQYVTVLRSKLEQIFRNLPYSKLRDFSLNDESAGLSDYAFVRVKPHILEFLNCLVDCVLESIPPQSQSALHSLRVLDAATELLSQVPRFVTASNNYYKNVCYEQIAEIWCTVVRQVTQDISFTTSTSGIGDWLQVLQKHNDNAHGRLQKPLQLLQTFQEPLEPSQTQSSLSQDQHPSNLWNNLV</sequence>
<dbReference type="Proteomes" id="UP000191144">
    <property type="component" value="Chromosome H"/>
</dbReference>
<comment type="function">
    <text evidence="5">Involved in ubiquitin-mediated protein degradation. Regulatory factor in the ubiquitin/proteasome pathway that controls the turnover of proteasome substrates. Targets proteasomes to the nucleus and facilitates the degradation of nuclear proteins.</text>
</comment>
<accession>A0A1G4KIT5</accession>
<dbReference type="Gene3D" id="1.20.58.1590">
    <property type="entry name" value="Tethering factor for nuclear proteasome Cut8/Sts1"/>
    <property type="match status" value="1"/>
</dbReference>
<dbReference type="Pfam" id="PF08559">
    <property type="entry name" value="Cut8"/>
    <property type="match status" value="1"/>
</dbReference>
<name>A0A1G4KIT5_9SACH</name>
<evidence type="ECO:0000256" key="1">
    <source>
        <dbReference type="ARBA" id="ARBA00006199"/>
    </source>
</evidence>
<protein>
    <recommendedName>
        <fullName evidence="2 5">Tethering factor for nuclear proteasome STS1</fullName>
    </recommendedName>
</protein>
<dbReference type="GO" id="GO:0031144">
    <property type="term" value="P:proteasome localization"/>
    <property type="evidence" value="ECO:0007669"/>
    <property type="project" value="UniProtKB-UniRule"/>
</dbReference>
<dbReference type="PANTHER" id="PTHR28032">
    <property type="entry name" value="FI02826P"/>
    <property type="match status" value="1"/>
</dbReference>
<comment type="subcellular location">
    <subcellularLocation>
        <location evidence="5">Cytoplasm</location>
    </subcellularLocation>
    <subcellularLocation>
        <location evidence="5">Nucleus</location>
    </subcellularLocation>
</comment>